<dbReference type="PRINTS" id="PR00511">
    <property type="entry name" value="TEKTIN"/>
</dbReference>
<accession>A0A7L2X8Z7</accession>
<dbReference type="GO" id="GO:0060294">
    <property type="term" value="P:cilium movement involved in cell motility"/>
    <property type="evidence" value="ECO:0007669"/>
    <property type="project" value="UniProtKB-UniRule"/>
</dbReference>
<dbReference type="GO" id="GO:0005634">
    <property type="term" value="C:nucleus"/>
    <property type="evidence" value="ECO:0007669"/>
    <property type="project" value="TreeGrafter"/>
</dbReference>
<comment type="subcellular location">
    <subcellularLocation>
        <location evidence="11">Cytoplasm</location>
        <location evidence="11">Cytoskeleton</location>
        <location evidence="11">Cilium axoneme</location>
    </subcellularLocation>
    <subcellularLocation>
        <location evidence="1">Cytoplasm</location>
        <location evidence="1">Cytoskeleton</location>
        <location evidence="1">Flagellum axoneme</location>
    </subcellularLocation>
</comment>
<evidence type="ECO:0000256" key="1">
    <source>
        <dbReference type="ARBA" id="ARBA00004611"/>
    </source>
</evidence>
<dbReference type="EMBL" id="VZTN01005355">
    <property type="protein sequence ID" value="NXS79153.1"/>
    <property type="molecule type" value="Genomic_DNA"/>
</dbReference>
<evidence type="ECO:0000256" key="12">
    <source>
        <dbReference type="SAM" id="Coils"/>
    </source>
</evidence>
<reference evidence="13 14" key="1">
    <citation type="submission" date="2019-09" db="EMBL/GenBank/DDBJ databases">
        <title>Bird 10,000 Genomes (B10K) Project - Family phase.</title>
        <authorList>
            <person name="Zhang G."/>
        </authorList>
    </citation>
    <scope>NUCLEOTIDE SEQUENCE [LARGE SCALE GENOMIC DNA]</scope>
    <source>
        <strain evidence="13">B10K-DU-002-58</strain>
        <tissue evidence="13">Muscle</tissue>
    </source>
</reference>
<feature type="non-terminal residue" evidence="13">
    <location>
        <position position="1"/>
    </location>
</feature>
<dbReference type="OrthoDB" id="10054259at2759"/>
<organism evidence="13 14">
    <name type="scientific">Erpornis zantholeuca</name>
    <dbReference type="NCBI Taxonomy" id="1112836"/>
    <lineage>
        <taxon>Eukaryota</taxon>
        <taxon>Metazoa</taxon>
        <taxon>Chordata</taxon>
        <taxon>Craniata</taxon>
        <taxon>Vertebrata</taxon>
        <taxon>Euteleostomi</taxon>
        <taxon>Archelosauria</taxon>
        <taxon>Archosauria</taxon>
        <taxon>Dinosauria</taxon>
        <taxon>Saurischia</taxon>
        <taxon>Theropoda</taxon>
        <taxon>Coelurosauria</taxon>
        <taxon>Aves</taxon>
        <taxon>Neognathae</taxon>
        <taxon>Neoaves</taxon>
        <taxon>Telluraves</taxon>
        <taxon>Australaves</taxon>
        <taxon>Passeriformes</taxon>
        <taxon>Sylvioidea</taxon>
        <taxon>Timaliidae</taxon>
        <taxon>Erpornis</taxon>
    </lineage>
</organism>
<comment type="function">
    <text evidence="9">Microtubule inner protein (MIP) part of the dynein-decorated doublet microtubules (DMTs) in cilia and flagellar axoneme. Forms filamentous polymers in the walls of ciliary and flagellar microtubules.</text>
</comment>
<keyword evidence="7" id="KW-0206">Cytoskeleton</keyword>
<evidence type="ECO:0000256" key="7">
    <source>
        <dbReference type="ARBA" id="ARBA00023212"/>
    </source>
</evidence>
<feature type="coiled-coil region" evidence="12">
    <location>
        <begin position="338"/>
        <end position="392"/>
    </location>
</feature>
<dbReference type="InterPro" id="IPR048256">
    <property type="entry name" value="Tektin-like"/>
</dbReference>
<dbReference type="AlphaFoldDB" id="A0A7L2X8Z7"/>
<dbReference type="PANTHER" id="PTHR19960:SF25">
    <property type="entry name" value="TEKTIN-1"/>
    <property type="match status" value="1"/>
</dbReference>
<dbReference type="Pfam" id="PF03148">
    <property type="entry name" value="Tektin"/>
    <property type="match status" value="1"/>
</dbReference>
<evidence type="ECO:0000313" key="14">
    <source>
        <dbReference type="Proteomes" id="UP000545329"/>
    </source>
</evidence>
<protein>
    <recommendedName>
        <fullName evidence="11">Tektin</fullName>
    </recommendedName>
</protein>
<gene>
    <name evidence="13" type="primary">Tekt1</name>
    <name evidence="13" type="ORF">ERPZAN_R10784</name>
</gene>
<dbReference type="Proteomes" id="UP000545329">
    <property type="component" value="Unassembled WGS sequence"/>
</dbReference>
<keyword evidence="4 11" id="KW-0282">Flagellum</keyword>
<comment type="caution">
    <text evidence="13">The sequence shown here is derived from an EMBL/GenBank/DDBJ whole genome shotgun (WGS) entry which is preliminary data.</text>
</comment>
<evidence type="ECO:0000256" key="4">
    <source>
        <dbReference type="ARBA" id="ARBA00022846"/>
    </source>
</evidence>
<dbReference type="PANTHER" id="PTHR19960">
    <property type="entry name" value="TEKTIN"/>
    <property type="match status" value="1"/>
</dbReference>
<keyword evidence="6 11" id="KW-0969">Cilium</keyword>
<keyword evidence="3" id="KW-0963">Cytoplasm</keyword>
<dbReference type="InterPro" id="IPR000435">
    <property type="entry name" value="Tektins"/>
</dbReference>
<keyword evidence="5 12" id="KW-0175">Coiled coil</keyword>
<dbReference type="GO" id="GO:0015630">
    <property type="term" value="C:microtubule cytoskeleton"/>
    <property type="evidence" value="ECO:0007669"/>
    <property type="project" value="UniProtKB-UniRule"/>
</dbReference>
<keyword evidence="14" id="KW-1185">Reference proteome</keyword>
<evidence type="ECO:0000256" key="6">
    <source>
        <dbReference type="ARBA" id="ARBA00023069"/>
    </source>
</evidence>
<evidence type="ECO:0000256" key="5">
    <source>
        <dbReference type="ARBA" id="ARBA00023054"/>
    </source>
</evidence>
<dbReference type="GO" id="GO:0005930">
    <property type="term" value="C:axoneme"/>
    <property type="evidence" value="ECO:0007669"/>
    <property type="project" value="UniProtKB-SubCell"/>
</dbReference>
<proteinExistence type="inferred from homology"/>
<keyword evidence="8 11" id="KW-0966">Cell projection</keyword>
<comment type="similarity">
    <text evidence="2 11">Belongs to the tektin family.</text>
</comment>
<evidence type="ECO:0000256" key="10">
    <source>
        <dbReference type="ARBA" id="ARBA00046435"/>
    </source>
</evidence>
<evidence type="ECO:0000256" key="3">
    <source>
        <dbReference type="ARBA" id="ARBA00022490"/>
    </source>
</evidence>
<dbReference type="GO" id="GO:0060271">
    <property type="term" value="P:cilium assembly"/>
    <property type="evidence" value="ECO:0007669"/>
    <property type="project" value="UniProtKB-UniRule"/>
</dbReference>
<evidence type="ECO:0000313" key="13">
    <source>
        <dbReference type="EMBL" id="NXS79153.1"/>
    </source>
</evidence>
<evidence type="ECO:0000256" key="8">
    <source>
        <dbReference type="ARBA" id="ARBA00023273"/>
    </source>
</evidence>
<sequence>MAGLLQDTSKFQPSEWHIANRIQRVSTESQKSRSECVTAESWRLVDEIEKTTQKTQSDVNKKIEQRREEIKFWKQELDNKLEQIVHETEMLLTFKKRLERALEGCKEPLVIAQKCLLYRQRRVGIDLVHDEVERELLKEAEVLQGIIALLGRTLEQTNEQIRRNRSAKYNLDMDLKDKFTALTIDDYCASLTNDTPHIVYADNAMKIEGNFVSPEDWIDFSNINVEKADKQRNNSLALKALIDSILSQTANDMRKQCEMVNIAFRNRVKEVKDAKHKLETFLAMVMDEIASQERNIAALKKAIADKEGPVKVAQTRLEARNHRPNVELCYDTVHCSLMNEVQEITKNIQRQVEMMQEENLLKDALAQAEAELKRLSCRQLSLEEEIKVKENTLYIDEVLCMQMRESVCINNY</sequence>
<feature type="non-terminal residue" evidence="13">
    <location>
        <position position="412"/>
    </location>
</feature>
<name>A0A7L2X8Z7_9PASS</name>
<evidence type="ECO:0000256" key="9">
    <source>
        <dbReference type="ARBA" id="ARBA00045224"/>
    </source>
</evidence>
<evidence type="ECO:0000256" key="11">
    <source>
        <dbReference type="RuleBase" id="RU367040"/>
    </source>
</evidence>
<evidence type="ECO:0000256" key="2">
    <source>
        <dbReference type="ARBA" id="ARBA00007209"/>
    </source>
</evidence>
<comment type="subunit">
    <text evidence="10">Microtubule inner protein component of sperm flagellar doublet microtubules.</text>
</comment>